<dbReference type="AlphaFoldDB" id="E2NK30"/>
<protein>
    <submittedName>
        <fullName evidence="1">Uncharacterized protein</fullName>
    </submittedName>
</protein>
<reference evidence="1 2" key="1">
    <citation type="submission" date="2008-12" db="EMBL/GenBank/DDBJ databases">
        <authorList>
            <person name="Fulton L."/>
            <person name="Clifton S."/>
            <person name="Fulton B."/>
            <person name="Xu J."/>
            <person name="Minx P."/>
            <person name="Pepin K.H."/>
            <person name="Johnson M."/>
            <person name="Bhonagiri V."/>
            <person name="Nash W.E."/>
            <person name="Mardis E.R."/>
            <person name="Wilson R.K."/>
        </authorList>
    </citation>
    <scope>NUCLEOTIDE SEQUENCE [LARGE SCALE GENOMIC DNA]</scope>
    <source>
        <strain evidence="1 2">DSM 14838</strain>
    </source>
</reference>
<dbReference type="EMBL" id="ACCH01000369">
    <property type="protein sequence ID" value="EEF87726.1"/>
    <property type="molecule type" value="Genomic_DNA"/>
</dbReference>
<comment type="caution">
    <text evidence="1">The sequence shown here is derived from an EMBL/GenBank/DDBJ whole genome shotgun (WGS) entry which is preliminary data.</text>
</comment>
<proteinExistence type="predicted"/>
<dbReference type="Proteomes" id="UP000003711">
    <property type="component" value="Unassembled WGS sequence"/>
</dbReference>
<sequence>MCGRLILHFVPTKLRNIEEEGTKDSDFYSMRNVFSNHKK</sequence>
<accession>E2NK30</accession>
<dbReference type="HOGENOM" id="CLU_3304410_0_0_10"/>
<organism evidence="1 2">
    <name type="scientific">Bacteroides cellulosilyticus DSM 14838</name>
    <dbReference type="NCBI Taxonomy" id="537012"/>
    <lineage>
        <taxon>Bacteria</taxon>
        <taxon>Pseudomonadati</taxon>
        <taxon>Bacteroidota</taxon>
        <taxon>Bacteroidia</taxon>
        <taxon>Bacteroidales</taxon>
        <taxon>Bacteroidaceae</taxon>
        <taxon>Bacteroides</taxon>
    </lineage>
</organism>
<name>E2NK30_9BACE</name>
<gene>
    <name evidence="1" type="ORF">BACCELL_04670</name>
</gene>
<evidence type="ECO:0000313" key="1">
    <source>
        <dbReference type="EMBL" id="EEF87726.1"/>
    </source>
</evidence>
<reference evidence="1 2" key="2">
    <citation type="submission" date="2009-01" db="EMBL/GenBank/DDBJ databases">
        <title>Draft genome sequence of Bacteroides cellulosilyticus (DSM 14838).</title>
        <authorList>
            <person name="Sudarsanam P."/>
            <person name="Ley R."/>
            <person name="Guruge J."/>
            <person name="Turnbaugh P.J."/>
            <person name="Mahowald M."/>
            <person name="Liep D."/>
            <person name="Gordon J."/>
        </authorList>
    </citation>
    <scope>NUCLEOTIDE SEQUENCE [LARGE SCALE GENOMIC DNA]</scope>
    <source>
        <strain evidence="1 2">DSM 14838</strain>
    </source>
</reference>
<evidence type="ECO:0000313" key="2">
    <source>
        <dbReference type="Proteomes" id="UP000003711"/>
    </source>
</evidence>